<accession>A0ABY5Q622</accession>
<dbReference type="EMBL" id="CP102514">
    <property type="protein sequence ID" value="UUY51640.1"/>
    <property type="molecule type" value="Genomic_DNA"/>
</dbReference>
<evidence type="ECO:0000313" key="1">
    <source>
        <dbReference type="EMBL" id="UUY51640.1"/>
    </source>
</evidence>
<dbReference type="RefSeq" id="WP_257857598.1">
    <property type="nucleotide sequence ID" value="NZ_CP102514.1"/>
</dbReference>
<dbReference type="Proteomes" id="UP001057738">
    <property type="component" value="Chromosome"/>
</dbReference>
<evidence type="ECO:0000313" key="2">
    <source>
        <dbReference type="Proteomes" id="UP001057738"/>
    </source>
</evidence>
<dbReference type="GeneID" id="95578353"/>
<gene>
    <name evidence="1" type="ORF">NRK68_32990</name>
</gene>
<organism evidence="1 2">
    <name type="scientific">Streptomyces yangpuensis</name>
    <dbReference type="NCBI Taxonomy" id="1648182"/>
    <lineage>
        <taxon>Bacteria</taxon>
        <taxon>Bacillati</taxon>
        <taxon>Actinomycetota</taxon>
        <taxon>Actinomycetes</taxon>
        <taxon>Kitasatosporales</taxon>
        <taxon>Streptomycetaceae</taxon>
        <taxon>Streptomyces</taxon>
    </lineage>
</organism>
<name>A0ABY5Q622_9ACTN</name>
<protein>
    <submittedName>
        <fullName evidence="1">Uncharacterized protein</fullName>
    </submittedName>
</protein>
<sequence>MERALSFGPAERVAADARDRLHCTRGEERVLDGPLRTGRHAARQGLGPCGPAVHLS</sequence>
<proteinExistence type="predicted"/>
<reference evidence="1" key="1">
    <citation type="submission" date="2022-08" db="EMBL/GenBank/DDBJ databases">
        <authorList>
            <person name="Tian L."/>
        </authorList>
    </citation>
    <scope>NUCLEOTIDE SEQUENCE</scope>
    <source>
        <strain evidence="1">CM253</strain>
    </source>
</reference>
<keyword evidence="2" id="KW-1185">Reference proteome</keyword>